<reference evidence="1" key="1">
    <citation type="submission" date="2018-06" db="EMBL/GenBank/DDBJ databases">
        <authorList>
            <person name="Zhirakovskaya E."/>
        </authorList>
    </citation>
    <scope>NUCLEOTIDE SEQUENCE</scope>
</reference>
<evidence type="ECO:0000313" key="1">
    <source>
        <dbReference type="EMBL" id="VAW26099.1"/>
    </source>
</evidence>
<accession>A0A3B0UNF1</accession>
<organism evidence="1">
    <name type="scientific">hydrothermal vent metagenome</name>
    <dbReference type="NCBI Taxonomy" id="652676"/>
    <lineage>
        <taxon>unclassified sequences</taxon>
        <taxon>metagenomes</taxon>
        <taxon>ecological metagenomes</taxon>
    </lineage>
</organism>
<sequence length="25" mass="2937">LISKTFSTSAFFTENEILNIFREKT</sequence>
<proteinExistence type="predicted"/>
<dbReference type="EMBL" id="UOER01000554">
    <property type="protein sequence ID" value="VAW26099.1"/>
    <property type="molecule type" value="Genomic_DNA"/>
</dbReference>
<gene>
    <name evidence="1" type="ORF">MNBD_BACTEROID04-706</name>
</gene>
<protein>
    <submittedName>
        <fullName evidence="1">Uncharacterized protein</fullName>
    </submittedName>
</protein>
<dbReference type="AlphaFoldDB" id="A0A3B0UNF1"/>
<feature type="non-terminal residue" evidence="1">
    <location>
        <position position="1"/>
    </location>
</feature>
<name>A0A3B0UNF1_9ZZZZ</name>